<evidence type="ECO:0000313" key="2">
    <source>
        <dbReference type="Proteomes" id="UP000298663"/>
    </source>
</evidence>
<reference evidence="1 2" key="2">
    <citation type="journal article" date="2019" name="G3 (Bethesda)">
        <title>Hybrid Assembly of the Genome of the Entomopathogenic Nematode Steinernema carpocapsae Identifies the X-Chromosome.</title>
        <authorList>
            <person name="Serra L."/>
            <person name="Macchietto M."/>
            <person name="Macias-Munoz A."/>
            <person name="McGill C.J."/>
            <person name="Rodriguez I.M."/>
            <person name="Rodriguez B."/>
            <person name="Murad R."/>
            <person name="Mortazavi A."/>
        </authorList>
    </citation>
    <scope>NUCLEOTIDE SEQUENCE [LARGE SCALE GENOMIC DNA]</scope>
    <source>
        <strain evidence="1 2">ALL</strain>
    </source>
</reference>
<gene>
    <name evidence="1" type="ORF">L596_016179</name>
</gene>
<reference evidence="1 2" key="1">
    <citation type="journal article" date="2015" name="Genome Biol.">
        <title>Comparative genomics of Steinernema reveals deeply conserved gene regulatory networks.</title>
        <authorList>
            <person name="Dillman A.R."/>
            <person name="Macchietto M."/>
            <person name="Porter C.F."/>
            <person name="Rogers A."/>
            <person name="Williams B."/>
            <person name="Antoshechkin I."/>
            <person name="Lee M.M."/>
            <person name="Goodwin Z."/>
            <person name="Lu X."/>
            <person name="Lewis E.E."/>
            <person name="Goodrich-Blair H."/>
            <person name="Stock S.P."/>
            <person name="Adams B.J."/>
            <person name="Sternberg P.W."/>
            <person name="Mortazavi A."/>
        </authorList>
    </citation>
    <scope>NUCLEOTIDE SEQUENCE [LARGE SCALE GENOMIC DNA]</scope>
    <source>
        <strain evidence="1 2">ALL</strain>
    </source>
</reference>
<dbReference type="Proteomes" id="UP000298663">
    <property type="component" value="Unassembled WGS sequence"/>
</dbReference>
<evidence type="ECO:0000313" key="1">
    <source>
        <dbReference type="EMBL" id="TKR82456.1"/>
    </source>
</evidence>
<protein>
    <submittedName>
        <fullName evidence="1">Uncharacterized protein</fullName>
    </submittedName>
</protein>
<sequence>MHHQRNLKMTWLFCKQLLKPEFSLNVILQHCDLHSTGLKAEAGRVTKSGGSIENVCTKAVLSTLRIPAFRSRHLEYI</sequence>
<dbReference type="AlphaFoldDB" id="A0A4U5NI06"/>
<keyword evidence="2" id="KW-1185">Reference proteome</keyword>
<proteinExistence type="predicted"/>
<comment type="caution">
    <text evidence="1">The sequence shown here is derived from an EMBL/GenBank/DDBJ whole genome shotgun (WGS) entry which is preliminary data.</text>
</comment>
<name>A0A4U5NI06_STECR</name>
<dbReference type="EMBL" id="AZBU02000004">
    <property type="protein sequence ID" value="TKR82456.1"/>
    <property type="molecule type" value="Genomic_DNA"/>
</dbReference>
<accession>A0A4U5NI06</accession>
<organism evidence="1 2">
    <name type="scientific">Steinernema carpocapsae</name>
    <name type="common">Entomopathogenic nematode</name>
    <dbReference type="NCBI Taxonomy" id="34508"/>
    <lineage>
        <taxon>Eukaryota</taxon>
        <taxon>Metazoa</taxon>
        <taxon>Ecdysozoa</taxon>
        <taxon>Nematoda</taxon>
        <taxon>Chromadorea</taxon>
        <taxon>Rhabditida</taxon>
        <taxon>Tylenchina</taxon>
        <taxon>Panagrolaimomorpha</taxon>
        <taxon>Strongyloidoidea</taxon>
        <taxon>Steinernematidae</taxon>
        <taxon>Steinernema</taxon>
    </lineage>
</organism>